<dbReference type="Proteomes" id="UP001497382">
    <property type="component" value="Unassembled WGS sequence"/>
</dbReference>
<reference evidence="2 3" key="1">
    <citation type="submission" date="2024-04" db="EMBL/GenBank/DDBJ databases">
        <authorList>
            <person name="Rising A."/>
            <person name="Reimegard J."/>
            <person name="Sonavane S."/>
            <person name="Akerstrom W."/>
            <person name="Nylinder S."/>
            <person name="Hedman E."/>
            <person name="Kallberg Y."/>
        </authorList>
    </citation>
    <scope>NUCLEOTIDE SEQUENCE [LARGE SCALE GENOMIC DNA]</scope>
</reference>
<comment type="caution">
    <text evidence="2">The sequence shown here is derived from an EMBL/GenBank/DDBJ whole genome shotgun (WGS) entry which is preliminary data.</text>
</comment>
<dbReference type="AlphaFoldDB" id="A0AAV2B4V2"/>
<feature type="signal peptide" evidence="1">
    <location>
        <begin position="1"/>
        <end position="17"/>
    </location>
</feature>
<evidence type="ECO:0000313" key="2">
    <source>
        <dbReference type="EMBL" id="CAL1290449.1"/>
    </source>
</evidence>
<protein>
    <submittedName>
        <fullName evidence="2">Uncharacterized protein</fullName>
    </submittedName>
</protein>
<proteinExistence type="predicted"/>
<gene>
    <name evidence="2" type="ORF">LARSCL_LOCUS16496</name>
</gene>
<accession>A0AAV2B4V2</accession>
<keyword evidence="1" id="KW-0732">Signal</keyword>
<dbReference type="EMBL" id="CAXIEN010000264">
    <property type="protein sequence ID" value="CAL1290449.1"/>
    <property type="molecule type" value="Genomic_DNA"/>
</dbReference>
<organism evidence="2 3">
    <name type="scientific">Larinioides sclopetarius</name>
    <dbReference type="NCBI Taxonomy" id="280406"/>
    <lineage>
        <taxon>Eukaryota</taxon>
        <taxon>Metazoa</taxon>
        <taxon>Ecdysozoa</taxon>
        <taxon>Arthropoda</taxon>
        <taxon>Chelicerata</taxon>
        <taxon>Arachnida</taxon>
        <taxon>Araneae</taxon>
        <taxon>Araneomorphae</taxon>
        <taxon>Entelegynae</taxon>
        <taxon>Araneoidea</taxon>
        <taxon>Araneidae</taxon>
        <taxon>Larinioides</taxon>
    </lineage>
</organism>
<name>A0AAV2B4V2_9ARAC</name>
<feature type="chain" id="PRO_5043415936" evidence="1">
    <location>
        <begin position="18"/>
        <end position="45"/>
    </location>
</feature>
<evidence type="ECO:0000313" key="3">
    <source>
        <dbReference type="Proteomes" id="UP001497382"/>
    </source>
</evidence>
<keyword evidence="3" id="KW-1185">Reference proteome</keyword>
<evidence type="ECO:0000256" key="1">
    <source>
        <dbReference type="SAM" id="SignalP"/>
    </source>
</evidence>
<sequence>MILSLLLLLRNIILYLGVQLRYKGFELAYVCRELYSRYSSVPSKR</sequence>